<dbReference type="Proteomes" id="UP000011728">
    <property type="component" value="Chromosome"/>
</dbReference>
<dbReference type="RefSeq" id="WP_015391127.1">
    <property type="nucleotide sequence ID" value="NC_020291.1"/>
</dbReference>
<evidence type="ECO:0000313" key="2">
    <source>
        <dbReference type="Proteomes" id="UP000011728"/>
    </source>
</evidence>
<dbReference type="HOGENOM" id="CLU_091718_3_1_9"/>
<dbReference type="OrthoDB" id="2734969at2"/>
<protein>
    <submittedName>
        <fullName evidence="1">Phage-rlike protein</fullName>
    </submittedName>
</protein>
<proteinExistence type="predicted"/>
<dbReference type="EMBL" id="CP004121">
    <property type="protein sequence ID" value="AGF54802.1"/>
    <property type="molecule type" value="Genomic_DNA"/>
</dbReference>
<reference evidence="1 2" key="1">
    <citation type="submission" date="2013-02" db="EMBL/GenBank/DDBJ databases">
        <title>Genome sequence of Clostridium saccharoperbutylacetonicum N1-4(HMT).</title>
        <authorList>
            <person name="Poehlein A."/>
            <person name="Daniel R."/>
        </authorList>
    </citation>
    <scope>NUCLEOTIDE SEQUENCE [LARGE SCALE GENOMIC DNA]</scope>
    <source>
        <strain evidence="2">N1-4(HMT)</strain>
    </source>
</reference>
<dbReference type="Gene3D" id="2.40.30.200">
    <property type="match status" value="1"/>
</dbReference>
<dbReference type="KEGG" id="csr:Cspa_c10260"/>
<sequence length="233" mass="26788">MSYIEYNNLISENIEGLKIENIPAVPATAIIYETVEVDGGENLTKIKGFSDIEISFNFVYKANENEYFRKKARIDNWLLSSTSKYLFYSMDKYKIYKVKQVKISETKTTVRRVRRFTATFVCNGLKYMESGLKSQTITSGTTLNNFGTYEAKPYLKIYGNGNITININDSSFTIKNVSDYVVVDSEIMECYKDNINFGKNMTGDYPVFSIGKNKIGWSGSIKKVEIIPRWRCY</sequence>
<evidence type="ECO:0000313" key="1">
    <source>
        <dbReference type="EMBL" id="AGF54802.1"/>
    </source>
</evidence>
<accession>M1MTB4</accession>
<keyword evidence="2" id="KW-1185">Reference proteome</keyword>
<dbReference type="PATRIC" id="fig|931276.5.peg.982"/>
<gene>
    <name evidence="1" type="ORF">Cspa_c10260</name>
</gene>
<dbReference type="eggNOG" id="COG4722">
    <property type="taxonomic scope" value="Bacteria"/>
</dbReference>
<name>M1MTB4_9CLOT</name>
<dbReference type="AlphaFoldDB" id="M1MTB4"/>
<organism evidence="1 2">
    <name type="scientific">Clostridium saccharoperbutylacetonicum N1-4(HMT)</name>
    <dbReference type="NCBI Taxonomy" id="931276"/>
    <lineage>
        <taxon>Bacteria</taxon>
        <taxon>Bacillati</taxon>
        <taxon>Bacillota</taxon>
        <taxon>Clostridia</taxon>
        <taxon>Eubacteriales</taxon>
        <taxon>Clostridiaceae</taxon>
        <taxon>Clostridium</taxon>
    </lineage>
</organism>